<comment type="subcellular location">
    <subcellularLocation>
        <location evidence="1">Periplasm</location>
    </subcellularLocation>
</comment>
<evidence type="ECO:0000256" key="5">
    <source>
        <dbReference type="SAM" id="SignalP"/>
    </source>
</evidence>
<protein>
    <submittedName>
        <fullName evidence="7">Aliphatic sulfonate ABC transporter substrate-binding protein</fullName>
    </submittedName>
</protein>
<evidence type="ECO:0000256" key="2">
    <source>
        <dbReference type="ARBA" id="ARBA00010742"/>
    </source>
</evidence>
<feature type="signal peptide" evidence="5">
    <location>
        <begin position="1"/>
        <end position="31"/>
    </location>
</feature>
<dbReference type="SUPFAM" id="SSF53850">
    <property type="entry name" value="Periplasmic binding protein-like II"/>
    <property type="match status" value="1"/>
</dbReference>
<proteinExistence type="inferred from homology"/>
<dbReference type="Proteomes" id="UP001202922">
    <property type="component" value="Unassembled WGS sequence"/>
</dbReference>
<evidence type="ECO:0000256" key="4">
    <source>
        <dbReference type="ARBA" id="ARBA00022729"/>
    </source>
</evidence>
<keyword evidence="3" id="KW-0813">Transport</keyword>
<comment type="caution">
    <text evidence="7">The sequence shown here is derived from an EMBL/GenBank/DDBJ whole genome shotgun (WGS) entry which is preliminary data.</text>
</comment>
<dbReference type="InterPro" id="IPR010067">
    <property type="entry name" value="ABC_SsuA_sub-bd"/>
</dbReference>
<dbReference type="PANTHER" id="PTHR30024">
    <property type="entry name" value="ALIPHATIC SULFONATES-BINDING PROTEIN-RELATED"/>
    <property type="match status" value="1"/>
</dbReference>
<name>A0ABS9U521_9MICC</name>
<dbReference type="RefSeq" id="WP_241055720.1">
    <property type="nucleotide sequence ID" value="NZ_JAKZBV010000001.1"/>
</dbReference>
<evidence type="ECO:0000259" key="6">
    <source>
        <dbReference type="Pfam" id="PF09084"/>
    </source>
</evidence>
<dbReference type="InterPro" id="IPR015168">
    <property type="entry name" value="SsuA/THI5"/>
</dbReference>
<dbReference type="NCBIfam" id="TIGR01728">
    <property type="entry name" value="SsuA_fam"/>
    <property type="match status" value="1"/>
</dbReference>
<feature type="chain" id="PRO_5045758885" evidence="5">
    <location>
        <begin position="32"/>
        <end position="342"/>
    </location>
</feature>
<organism evidence="7 8">
    <name type="scientific">Sinomonas terrae</name>
    <dbReference type="NCBI Taxonomy" id="2908838"/>
    <lineage>
        <taxon>Bacteria</taxon>
        <taxon>Bacillati</taxon>
        <taxon>Actinomycetota</taxon>
        <taxon>Actinomycetes</taxon>
        <taxon>Micrococcales</taxon>
        <taxon>Micrococcaceae</taxon>
        <taxon>Sinomonas</taxon>
    </lineage>
</organism>
<accession>A0ABS9U521</accession>
<dbReference type="Pfam" id="PF09084">
    <property type="entry name" value="NMT1"/>
    <property type="match status" value="1"/>
</dbReference>
<evidence type="ECO:0000256" key="3">
    <source>
        <dbReference type="ARBA" id="ARBA00022448"/>
    </source>
</evidence>
<dbReference type="PANTHER" id="PTHR30024:SF47">
    <property type="entry name" value="TAURINE-BINDING PERIPLASMIC PROTEIN"/>
    <property type="match status" value="1"/>
</dbReference>
<dbReference type="EMBL" id="JAKZBV010000001">
    <property type="protein sequence ID" value="MCH6471781.1"/>
    <property type="molecule type" value="Genomic_DNA"/>
</dbReference>
<gene>
    <name evidence="7" type="ORF">L0M17_17705</name>
</gene>
<evidence type="ECO:0000313" key="7">
    <source>
        <dbReference type="EMBL" id="MCH6471781.1"/>
    </source>
</evidence>
<comment type="similarity">
    <text evidence="2">Belongs to the bacterial solute-binding protein SsuA/TauA family.</text>
</comment>
<sequence>MRSIRARLGIALAAGALLLSLAGCGNGSANAGSAGSGPACKSMTNVNFGYIGDFNGTSLLAIAKDKGMWAQHCLNVNTEVFTNGPLQITAMASGSLDFGYIGPGALWLPASGKAKIVAVDTFTNADRIVALPGRGIKTLADLKGKKVAYPKGTSGEMILRLGLEKAGLTMNDINATPLDYSTLTSALAAGQFDAAGFGYPQLTTVKARQPGILELAQDSDFASQMSFITAFVARDNLPSTNPTMVEAVLATLKEANDYRLAHRDEAIQLVSQTTHVPVAQVTTDASFDQLESTSSLEVSSKSGDVEKWLNAFGKYFVSVGTLTQPGDAKDYYTADLYDKAGH</sequence>
<keyword evidence="4 5" id="KW-0732">Signal</keyword>
<dbReference type="PROSITE" id="PS51257">
    <property type="entry name" value="PROKAR_LIPOPROTEIN"/>
    <property type="match status" value="1"/>
</dbReference>
<dbReference type="Gene3D" id="3.40.190.10">
    <property type="entry name" value="Periplasmic binding protein-like II"/>
    <property type="match status" value="2"/>
</dbReference>
<keyword evidence="8" id="KW-1185">Reference proteome</keyword>
<feature type="domain" description="SsuA/THI5-like" evidence="6">
    <location>
        <begin position="61"/>
        <end position="266"/>
    </location>
</feature>
<evidence type="ECO:0000256" key="1">
    <source>
        <dbReference type="ARBA" id="ARBA00004418"/>
    </source>
</evidence>
<evidence type="ECO:0000313" key="8">
    <source>
        <dbReference type="Proteomes" id="UP001202922"/>
    </source>
</evidence>
<reference evidence="7 8" key="1">
    <citation type="submission" date="2022-03" db="EMBL/GenBank/DDBJ databases">
        <title>Sinomonas sp. isolated from a soil.</title>
        <authorList>
            <person name="Han J."/>
            <person name="Kim D.-U."/>
        </authorList>
    </citation>
    <scope>NUCLEOTIDE SEQUENCE [LARGE SCALE GENOMIC DNA]</scope>
    <source>
        <strain evidence="7 8">5-5</strain>
    </source>
</reference>